<evidence type="ECO:0000313" key="5">
    <source>
        <dbReference type="Proteomes" id="UP000509346"/>
    </source>
</evidence>
<evidence type="ECO:0000313" key="4">
    <source>
        <dbReference type="EMBL" id="QLH83310.1"/>
    </source>
</evidence>
<comment type="similarity">
    <text evidence="2">Belongs to the MsrA Met sulfoxide reductase family.</text>
</comment>
<comment type="function">
    <text evidence="2">Has an important function as a repair enzyme for proteins that have been inactivated by oxidation. Catalyzes the reversible oxidation-reduction of methionine sulfoxide in proteins to methionine.</text>
</comment>
<keyword evidence="1 2" id="KW-0560">Oxidoreductase</keyword>
<dbReference type="NCBIfam" id="TIGR00401">
    <property type="entry name" value="msrA"/>
    <property type="match status" value="1"/>
</dbReference>
<dbReference type="SUPFAM" id="SSF55068">
    <property type="entry name" value="Peptide methionine sulfoxide reductase"/>
    <property type="match status" value="1"/>
</dbReference>
<reference evidence="4 5" key="1">
    <citation type="submission" date="2020-07" db="EMBL/GenBank/DDBJ databases">
        <title>Halosimplex litoreum sp. nov. and Halosimplex rubrum sp. nov., isolated from different salt environments.</title>
        <authorList>
            <person name="Cui H."/>
        </authorList>
    </citation>
    <scope>NUCLEOTIDE SEQUENCE [LARGE SCALE GENOMIC DNA]</scope>
    <source>
        <strain evidence="4 5">R2</strain>
    </source>
</reference>
<evidence type="ECO:0000259" key="3">
    <source>
        <dbReference type="Pfam" id="PF01625"/>
    </source>
</evidence>
<sequence>MTETETATLAGGCFWCIEAAFEELDGVEDVTSGYAGGDTDNPTYRQVCSGSTGHAEVVQVEYDPQVVAYEDLLEVFFRIHDPTTKDKQGPDVGSQYRSAVYYHDDEQKAVVERFVHNLQSGGEFDSYENDEIVTEIAPLDTFWRAEEKHQNYYEKNPGDRYCQFHAEPKVKKVREEFGDRTAKNA</sequence>
<dbReference type="GeneID" id="56084414"/>
<dbReference type="GO" id="GO:0008113">
    <property type="term" value="F:peptide-methionine (S)-S-oxide reductase activity"/>
    <property type="evidence" value="ECO:0007669"/>
    <property type="project" value="UniProtKB-UniRule"/>
</dbReference>
<dbReference type="Gene3D" id="3.30.1060.10">
    <property type="entry name" value="Peptide methionine sulphoxide reductase MsrA"/>
    <property type="match status" value="1"/>
</dbReference>
<feature type="domain" description="Peptide methionine sulphoxide reductase MsrA" evidence="3">
    <location>
        <begin position="6"/>
        <end position="163"/>
    </location>
</feature>
<dbReference type="PANTHER" id="PTHR43774">
    <property type="entry name" value="PEPTIDE METHIONINE SULFOXIDE REDUCTASE"/>
    <property type="match status" value="1"/>
</dbReference>
<proteinExistence type="inferred from homology"/>
<feature type="active site" evidence="2">
    <location>
        <position position="13"/>
    </location>
</feature>
<evidence type="ECO:0000256" key="1">
    <source>
        <dbReference type="ARBA" id="ARBA00023002"/>
    </source>
</evidence>
<gene>
    <name evidence="2 4" type="primary">msrA</name>
    <name evidence="4" type="ORF">HZS54_17455</name>
</gene>
<dbReference type="EMBL" id="CP058909">
    <property type="protein sequence ID" value="QLH83310.1"/>
    <property type="molecule type" value="Genomic_DNA"/>
</dbReference>
<organism evidence="4 5">
    <name type="scientific">Halosimplex pelagicum</name>
    <dbReference type="NCBI Taxonomy" id="869886"/>
    <lineage>
        <taxon>Archaea</taxon>
        <taxon>Methanobacteriati</taxon>
        <taxon>Methanobacteriota</taxon>
        <taxon>Stenosarchaea group</taxon>
        <taxon>Halobacteria</taxon>
        <taxon>Halobacteriales</taxon>
        <taxon>Haloarculaceae</taxon>
        <taxon>Halosimplex</taxon>
    </lineage>
</organism>
<dbReference type="RefSeq" id="WP_179918359.1">
    <property type="nucleotide sequence ID" value="NZ_CP058909.1"/>
</dbReference>
<dbReference type="OrthoDB" id="7150at2157"/>
<dbReference type="Proteomes" id="UP000509346">
    <property type="component" value="Chromosome"/>
</dbReference>
<protein>
    <recommendedName>
        <fullName evidence="2">Peptide methionine sulfoxide reductase MsrA</fullName>
        <shortName evidence="2">Protein-methionine-S-oxide reductase</shortName>
        <ecNumber evidence="2">1.8.4.11</ecNumber>
    </recommendedName>
    <alternativeName>
        <fullName evidence="2">Peptide-methionine (S)-S-oxide reductase</fullName>
        <shortName evidence="2">Peptide Met(O) reductase</shortName>
    </alternativeName>
</protein>
<accession>A0A7D5TB23</accession>
<dbReference type="Pfam" id="PF01625">
    <property type="entry name" value="PMSR"/>
    <property type="match status" value="1"/>
</dbReference>
<dbReference type="HAMAP" id="MF_01401">
    <property type="entry name" value="MsrA"/>
    <property type="match status" value="1"/>
</dbReference>
<name>A0A7D5TB23_9EURY</name>
<comment type="catalytic activity">
    <reaction evidence="2">
        <text>[thioredoxin]-disulfide + L-methionine + H2O = L-methionine (S)-S-oxide + [thioredoxin]-dithiol</text>
        <dbReference type="Rhea" id="RHEA:19993"/>
        <dbReference type="Rhea" id="RHEA-COMP:10698"/>
        <dbReference type="Rhea" id="RHEA-COMP:10700"/>
        <dbReference type="ChEBI" id="CHEBI:15377"/>
        <dbReference type="ChEBI" id="CHEBI:29950"/>
        <dbReference type="ChEBI" id="CHEBI:50058"/>
        <dbReference type="ChEBI" id="CHEBI:57844"/>
        <dbReference type="ChEBI" id="CHEBI:58772"/>
        <dbReference type="EC" id="1.8.4.11"/>
    </reaction>
</comment>
<dbReference type="EC" id="1.8.4.11" evidence="2"/>
<dbReference type="InterPro" id="IPR036509">
    <property type="entry name" value="Met_Sox_Rdtase_MsrA_sf"/>
</dbReference>
<dbReference type="InterPro" id="IPR002569">
    <property type="entry name" value="Met_Sox_Rdtase_MsrA_dom"/>
</dbReference>
<comment type="catalytic activity">
    <reaction evidence="2">
        <text>L-methionyl-[protein] + [thioredoxin]-disulfide + H2O = L-methionyl-(S)-S-oxide-[protein] + [thioredoxin]-dithiol</text>
        <dbReference type="Rhea" id="RHEA:14217"/>
        <dbReference type="Rhea" id="RHEA-COMP:10698"/>
        <dbReference type="Rhea" id="RHEA-COMP:10700"/>
        <dbReference type="Rhea" id="RHEA-COMP:12313"/>
        <dbReference type="Rhea" id="RHEA-COMP:12315"/>
        <dbReference type="ChEBI" id="CHEBI:15377"/>
        <dbReference type="ChEBI" id="CHEBI:16044"/>
        <dbReference type="ChEBI" id="CHEBI:29950"/>
        <dbReference type="ChEBI" id="CHEBI:44120"/>
        <dbReference type="ChEBI" id="CHEBI:50058"/>
        <dbReference type="EC" id="1.8.4.11"/>
    </reaction>
</comment>
<dbReference type="PANTHER" id="PTHR43774:SF1">
    <property type="entry name" value="PEPTIDE METHIONINE SULFOXIDE REDUCTASE MSRA 2"/>
    <property type="match status" value="1"/>
</dbReference>
<dbReference type="AlphaFoldDB" id="A0A7D5TB23"/>
<keyword evidence="5" id="KW-1185">Reference proteome</keyword>
<evidence type="ECO:0000256" key="2">
    <source>
        <dbReference type="HAMAP-Rule" id="MF_01401"/>
    </source>
</evidence>
<dbReference type="KEGG" id="hpel:HZS54_17455"/>